<evidence type="ECO:0000313" key="12">
    <source>
        <dbReference type="EMBL" id="SEB52949.1"/>
    </source>
</evidence>
<dbReference type="Pfam" id="PF08447">
    <property type="entry name" value="PAS_3"/>
    <property type="match status" value="1"/>
</dbReference>
<dbReference type="SMART" id="SM00267">
    <property type="entry name" value="GGDEF"/>
    <property type="match status" value="1"/>
</dbReference>
<dbReference type="InterPro" id="IPR043128">
    <property type="entry name" value="Rev_trsase/Diguanyl_cyclase"/>
</dbReference>
<evidence type="ECO:0000259" key="10">
    <source>
        <dbReference type="PROSITE" id="PS50113"/>
    </source>
</evidence>
<evidence type="ECO:0000256" key="6">
    <source>
        <dbReference type="ARBA" id="ARBA00023136"/>
    </source>
</evidence>
<dbReference type="InterPro" id="IPR050469">
    <property type="entry name" value="Diguanylate_Cyclase"/>
</dbReference>
<protein>
    <recommendedName>
        <fullName evidence="2">diguanylate cyclase</fullName>
        <ecNumber evidence="2">2.7.7.65</ecNumber>
    </recommendedName>
</protein>
<dbReference type="Pfam" id="PF00990">
    <property type="entry name" value="GGDEF"/>
    <property type="match status" value="1"/>
</dbReference>
<feature type="transmembrane region" description="Helical" evidence="8">
    <location>
        <begin position="73"/>
        <end position="90"/>
    </location>
</feature>
<comment type="catalytic activity">
    <reaction evidence="7">
        <text>2 GTP = 3',3'-c-di-GMP + 2 diphosphate</text>
        <dbReference type="Rhea" id="RHEA:24898"/>
        <dbReference type="ChEBI" id="CHEBI:33019"/>
        <dbReference type="ChEBI" id="CHEBI:37565"/>
        <dbReference type="ChEBI" id="CHEBI:58805"/>
        <dbReference type="EC" id="2.7.7.65"/>
    </reaction>
</comment>
<evidence type="ECO:0000313" key="13">
    <source>
        <dbReference type="Proteomes" id="UP000182409"/>
    </source>
</evidence>
<dbReference type="EMBL" id="FNSD01000001">
    <property type="protein sequence ID" value="SEB52949.1"/>
    <property type="molecule type" value="Genomic_DNA"/>
</dbReference>
<feature type="transmembrane region" description="Helical" evidence="8">
    <location>
        <begin position="96"/>
        <end position="119"/>
    </location>
</feature>
<dbReference type="PANTHER" id="PTHR45138:SF9">
    <property type="entry name" value="DIGUANYLATE CYCLASE DGCM-RELATED"/>
    <property type="match status" value="1"/>
</dbReference>
<dbReference type="InterPro" id="IPR035965">
    <property type="entry name" value="PAS-like_dom_sf"/>
</dbReference>
<dbReference type="InterPro" id="IPR000700">
    <property type="entry name" value="PAS-assoc_C"/>
</dbReference>
<dbReference type="PANTHER" id="PTHR45138">
    <property type="entry name" value="REGULATORY COMPONENTS OF SENSORY TRANSDUCTION SYSTEM"/>
    <property type="match status" value="1"/>
</dbReference>
<dbReference type="SMART" id="SM00086">
    <property type="entry name" value="PAC"/>
    <property type="match status" value="1"/>
</dbReference>
<name>A0A1H4K315_9BACT</name>
<keyword evidence="3" id="KW-1003">Cell membrane</keyword>
<evidence type="ECO:0000256" key="4">
    <source>
        <dbReference type="ARBA" id="ARBA00022692"/>
    </source>
</evidence>
<comment type="subcellular location">
    <subcellularLocation>
        <location evidence="1">Cell membrane</location>
        <topology evidence="1">Multi-pass membrane protein</topology>
    </subcellularLocation>
</comment>
<evidence type="ECO:0000256" key="2">
    <source>
        <dbReference type="ARBA" id="ARBA00012528"/>
    </source>
</evidence>
<dbReference type="InterPro" id="IPR013655">
    <property type="entry name" value="PAS_fold_3"/>
</dbReference>
<dbReference type="InterPro" id="IPR000160">
    <property type="entry name" value="GGDEF_dom"/>
</dbReference>
<dbReference type="EC" id="2.7.7.65" evidence="2"/>
<dbReference type="Pfam" id="PF05231">
    <property type="entry name" value="MASE1"/>
    <property type="match status" value="1"/>
</dbReference>
<accession>A0A1H4K315</accession>
<reference evidence="12 13" key="1">
    <citation type="submission" date="2016-10" db="EMBL/GenBank/DDBJ databases">
        <authorList>
            <person name="de Groot N.N."/>
        </authorList>
    </citation>
    <scope>NUCLEOTIDE SEQUENCE [LARGE SCALE GENOMIC DNA]</scope>
    <source>
        <strain evidence="12 13">AB35.6</strain>
    </source>
</reference>
<evidence type="ECO:0000256" key="5">
    <source>
        <dbReference type="ARBA" id="ARBA00022989"/>
    </source>
</evidence>
<dbReference type="PROSITE" id="PS50887">
    <property type="entry name" value="GGDEF"/>
    <property type="match status" value="1"/>
</dbReference>
<keyword evidence="4 8" id="KW-0812">Transmembrane</keyword>
<feature type="transmembrane region" description="Helical" evidence="8">
    <location>
        <begin position="280"/>
        <end position="301"/>
    </location>
</feature>
<sequence>MSEPPTTNARRRILLQRTHRWMLPLYLAAASSLSMWVAFQWFADASHVIWVWPVTAVQLGILLPFWSDVRLRLWSIGCGLVANAIAARLLGTPLWFSLAISLTSAFDVTVAGAILSRGVSGFEDLKSRASFKLFATAAFVAPVVSGLLATLPVSSLLHGPFGRVLVTSILSDAIGIAVLVPVILFCLTGKYRDPRKLAPHLPPGVLPAILFTAVVVGVFSQSIYPLLFLIFPPLVLLIMVMGLEGAIFANVALVLIACYATAHGHGPLWLSRDVQWEERLVILQIFLWVAMVTGLPIGALLDEQRRAEIKANDARSIYMTLLENTADMIILSSFDGEQRFITAASEALTGWTPEEFAKLDRLSTFHPEDLPVADMVISSMKEGKREHQFRYRLRQKSGGWRWVEASARAYFDDFTGEVRGYVGTIRDISSVVKTEEAREQLSLAQEGLELMARTDALTSLPNRRAFDNALDQYILGYRSEVQGVLLILDIDFFKSFNDEYGHQAGDECLRKVGQAISSSLIRSTDTAARWGGEEFCVLMPGAPVHVSERVALNVLDAVRGLRIPHAGNPEGIVTLSIGIAQRTEANEDPSLWVQRADAALYASKRSGKNRFTVAT</sequence>
<dbReference type="GO" id="GO:0005886">
    <property type="term" value="C:plasma membrane"/>
    <property type="evidence" value="ECO:0007669"/>
    <property type="project" value="UniProtKB-SubCell"/>
</dbReference>
<keyword evidence="6 8" id="KW-0472">Membrane</keyword>
<dbReference type="FunFam" id="3.30.70.270:FF:000001">
    <property type="entry name" value="Diguanylate cyclase domain protein"/>
    <property type="match status" value="1"/>
</dbReference>
<feature type="transmembrane region" description="Helical" evidence="8">
    <location>
        <begin position="131"/>
        <end position="153"/>
    </location>
</feature>
<evidence type="ECO:0000259" key="11">
    <source>
        <dbReference type="PROSITE" id="PS50887"/>
    </source>
</evidence>
<evidence type="ECO:0000259" key="9">
    <source>
        <dbReference type="PROSITE" id="PS50112"/>
    </source>
</evidence>
<dbReference type="Proteomes" id="UP000182409">
    <property type="component" value="Unassembled WGS sequence"/>
</dbReference>
<gene>
    <name evidence="12" type="ORF">SAMN05443244_0979</name>
</gene>
<feature type="domain" description="PAS" evidence="9">
    <location>
        <begin position="314"/>
        <end position="384"/>
    </location>
</feature>
<evidence type="ECO:0000256" key="1">
    <source>
        <dbReference type="ARBA" id="ARBA00004651"/>
    </source>
</evidence>
<feature type="transmembrane region" description="Helical" evidence="8">
    <location>
        <begin position="237"/>
        <end position="259"/>
    </location>
</feature>
<feature type="transmembrane region" description="Helical" evidence="8">
    <location>
        <begin position="165"/>
        <end position="187"/>
    </location>
</feature>
<feature type="transmembrane region" description="Helical" evidence="8">
    <location>
        <begin position="49"/>
        <end position="66"/>
    </location>
</feature>
<dbReference type="Gene3D" id="3.30.450.20">
    <property type="entry name" value="PAS domain"/>
    <property type="match status" value="1"/>
</dbReference>
<dbReference type="NCBIfam" id="TIGR00229">
    <property type="entry name" value="sensory_box"/>
    <property type="match status" value="1"/>
</dbReference>
<dbReference type="InterPro" id="IPR000014">
    <property type="entry name" value="PAS"/>
</dbReference>
<dbReference type="SUPFAM" id="SSF55073">
    <property type="entry name" value="Nucleotide cyclase"/>
    <property type="match status" value="1"/>
</dbReference>
<organism evidence="12 13">
    <name type="scientific">Terriglobus roseus</name>
    <dbReference type="NCBI Taxonomy" id="392734"/>
    <lineage>
        <taxon>Bacteria</taxon>
        <taxon>Pseudomonadati</taxon>
        <taxon>Acidobacteriota</taxon>
        <taxon>Terriglobia</taxon>
        <taxon>Terriglobales</taxon>
        <taxon>Acidobacteriaceae</taxon>
        <taxon>Terriglobus</taxon>
    </lineage>
</organism>
<dbReference type="GO" id="GO:0043709">
    <property type="term" value="P:cell adhesion involved in single-species biofilm formation"/>
    <property type="evidence" value="ECO:0007669"/>
    <property type="project" value="TreeGrafter"/>
</dbReference>
<dbReference type="GO" id="GO:0052621">
    <property type="term" value="F:diguanylate cyclase activity"/>
    <property type="evidence" value="ECO:0007669"/>
    <property type="project" value="UniProtKB-EC"/>
</dbReference>
<dbReference type="AlphaFoldDB" id="A0A1H4K315"/>
<dbReference type="InterPro" id="IPR001610">
    <property type="entry name" value="PAC"/>
</dbReference>
<dbReference type="InterPro" id="IPR007895">
    <property type="entry name" value="MASE1"/>
</dbReference>
<evidence type="ECO:0000256" key="3">
    <source>
        <dbReference type="ARBA" id="ARBA00022475"/>
    </source>
</evidence>
<feature type="transmembrane region" description="Helical" evidence="8">
    <location>
        <begin position="21"/>
        <end position="43"/>
    </location>
</feature>
<dbReference type="InterPro" id="IPR029787">
    <property type="entry name" value="Nucleotide_cyclase"/>
</dbReference>
<dbReference type="SUPFAM" id="SSF55785">
    <property type="entry name" value="PYP-like sensor domain (PAS domain)"/>
    <property type="match status" value="1"/>
</dbReference>
<dbReference type="GO" id="GO:1902201">
    <property type="term" value="P:negative regulation of bacterial-type flagellum-dependent cell motility"/>
    <property type="evidence" value="ECO:0007669"/>
    <property type="project" value="TreeGrafter"/>
</dbReference>
<evidence type="ECO:0000256" key="8">
    <source>
        <dbReference type="SAM" id="Phobius"/>
    </source>
</evidence>
<dbReference type="CDD" id="cd01949">
    <property type="entry name" value="GGDEF"/>
    <property type="match status" value="1"/>
</dbReference>
<proteinExistence type="predicted"/>
<dbReference type="Gene3D" id="3.30.70.270">
    <property type="match status" value="1"/>
</dbReference>
<dbReference type="SMART" id="SM00091">
    <property type="entry name" value="PAS"/>
    <property type="match status" value="1"/>
</dbReference>
<dbReference type="PROSITE" id="PS50113">
    <property type="entry name" value="PAC"/>
    <property type="match status" value="1"/>
</dbReference>
<dbReference type="OrthoDB" id="9759607at2"/>
<evidence type="ECO:0000256" key="7">
    <source>
        <dbReference type="ARBA" id="ARBA00034247"/>
    </source>
</evidence>
<feature type="domain" description="PAC" evidence="10">
    <location>
        <begin position="387"/>
        <end position="440"/>
    </location>
</feature>
<dbReference type="CDD" id="cd00130">
    <property type="entry name" value="PAS"/>
    <property type="match status" value="1"/>
</dbReference>
<dbReference type="NCBIfam" id="TIGR00254">
    <property type="entry name" value="GGDEF"/>
    <property type="match status" value="1"/>
</dbReference>
<dbReference type="RefSeq" id="WP_083350335.1">
    <property type="nucleotide sequence ID" value="NZ_FNSD01000001.1"/>
</dbReference>
<dbReference type="PROSITE" id="PS50112">
    <property type="entry name" value="PAS"/>
    <property type="match status" value="1"/>
</dbReference>
<keyword evidence="5 8" id="KW-1133">Transmembrane helix</keyword>
<feature type="domain" description="GGDEF" evidence="11">
    <location>
        <begin position="481"/>
        <end position="615"/>
    </location>
</feature>
<feature type="transmembrane region" description="Helical" evidence="8">
    <location>
        <begin position="208"/>
        <end position="231"/>
    </location>
</feature>